<keyword evidence="2" id="KW-0472">Membrane</keyword>
<dbReference type="AlphaFoldDB" id="A0A1E1KEW7"/>
<keyword evidence="2" id="KW-1133">Transmembrane helix</keyword>
<evidence type="ECO:0000256" key="2">
    <source>
        <dbReference type="SAM" id="Phobius"/>
    </source>
</evidence>
<protein>
    <submittedName>
        <fullName evidence="4">Uncharacterized protein</fullName>
    </submittedName>
</protein>
<feature type="region of interest" description="Disordered" evidence="1">
    <location>
        <begin position="316"/>
        <end position="358"/>
    </location>
</feature>
<reference evidence="5" key="1">
    <citation type="submission" date="2016-03" db="EMBL/GenBank/DDBJ databases">
        <authorList>
            <person name="Ploux O."/>
        </authorList>
    </citation>
    <scope>NUCLEOTIDE SEQUENCE [LARGE SCALE GENOMIC DNA]</scope>
    <source>
        <strain evidence="5">UK7</strain>
    </source>
</reference>
<dbReference type="InterPro" id="IPR028000">
    <property type="entry name" value="Pma1"/>
</dbReference>
<keyword evidence="2" id="KW-0812">Transmembrane</keyword>
<evidence type="ECO:0000313" key="5">
    <source>
        <dbReference type="Proteomes" id="UP000178129"/>
    </source>
</evidence>
<feature type="chain" id="PRO_5009445907" evidence="3">
    <location>
        <begin position="25"/>
        <end position="358"/>
    </location>
</feature>
<name>A0A1E1KEW7_9HELO</name>
<keyword evidence="5" id="KW-1185">Reference proteome</keyword>
<evidence type="ECO:0000256" key="1">
    <source>
        <dbReference type="SAM" id="MobiDB-lite"/>
    </source>
</evidence>
<dbReference type="EMBL" id="FJUW01000010">
    <property type="protein sequence ID" value="CZS95294.1"/>
    <property type="molecule type" value="Genomic_DNA"/>
</dbReference>
<feature type="compositionally biased region" description="Basic and acidic residues" evidence="1">
    <location>
        <begin position="320"/>
        <end position="329"/>
    </location>
</feature>
<comment type="caution">
    <text evidence="4">The sequence shown here is derived from an EMBL/GenBank/DDBJ whole genome shotgun (WGS) entry which is preliminary data.</text>
</comment>
<organism evidence="4 5">
    <name type="scientific">Rhynchosporium graminicola</name>
    <dbReference type="NCBI Taxonomy" id="2792576"/>
    <lineage>
        <taxon>Eukaryota</taxon>
        <taxon>Fungi</taxon>
        <taxon>Dikarya</taxon>
        <taxon>Ascomycota</taxon>
        <taxon>Pezizomycotina</taxon>
        <taxon>Leotiomycetes</taxon>
        <taxon>Helotiales</taxon>
        <taxon>Ploettnerulaceae</taxon>
        <taxon>Rhynchosporium</taxon>
    </lineage>
</organism>
<dbReference type="Pfam" id="PF14610">
    <property type="entry name" value="Psg1"/>
    <property type="match status" value="1"/>
</dbReference>
<feature type="transmembrane region" description="Helical" evidence="2">
    <location>
        <begin position="235"/>
        <end position="256"/>
    </location>
</feature>
<evidence type="ECO:0000313" key="4">
    <source>
        <dbReference type="EMBL" id="CZS95294.1"/>
    </source>
</evidence>
<feature type="signal peptide" evidence="3">
    <location>
        <begin position="1"/>
        <end position="24"/>
    </location>
</feature>
<feature type="compositionally biased region" description="Basic and acidic residues" evidence="1">
    <location>
        <begin position="347"/>
        <end position="358"/>
    </location>
</feature>
<evidence type="ECO:0000256" key="3">
    <source>
        <dbReference type="SAM" id="SignalP"/>
    </source>
</evidence>
<dbReference type="InParanoid" id="A0A1E1KEW7"/>
<sequence>MRASVRYSNGGVIIATLLCITASAGPFIPRRDGVSDAFNPWVSVNPSGLPIATYTPSVTTIKGVETTLNPLPFSLTATGTALQTVSQSAETAAATGEGSFQECHNRDSKYAPFCNPKNGSDVNVDGKYYVTWDRDYFSQKNASVNIIANYINDTGHGIVAFISDPVSVSDGYFVWTIQKDWLQDMKENNVTLFLNRINPPLGAPTSLEGPTVRVQVYEKPIYHQPPSEPPKGQSLYIALPTVLGFVILIVIGGYFWNRKTHKIGLGNVMGRRSGYGSRKSKSQRLGLGKQDEVGIQLRERELMADGQYRDIPAKITMSPGRERERRDSDGLGSLAGSPTGMGGQNYFRDELKRQGGMR</sequence>
<dbReference type="Proteomes" id="UP000178129">
    <property type="component" value="Unassembled WGS sequence"/>
</dbReference>
<proteinExistence type="predicted"/>
<gene>
    <name evidence="4" type="ORF">RCO7_05809</name>
</gene>
<accession>A0A1E1KEW7</accession>
<keyword evidence="3" id="KW-0732">Signal</keyword>